<gene>
    <name evidence="2" type="ORF">SVIO_049000</name>
</gene>
<proteinExistence type="predicted"/>
<comment type="caution">
    <text evidence="2">The sequence shown here is derived from an EMBL/GenBank/DDBJ whole genome shotgun (WGS) entry which is preliminary data.</text>
</comment>
<keyword evidence="3" id="KW-1185">Reference proteome</keyword>
<sequence length="95" mass="9618">MPEPEEQPTTHAPAAAEHPEPSGSAVAGSTVSGSTAGGLPKRRRKGAISIVPRADSTTAAARTSEETASIMGAFQRGTQSGRSAANPSREGHDPQ</sequence>
<feature type="region of interest" description="Disordered" evidence="1">
    <location>
        <begin position="1"/>
        <end position="95"/>
    </location>
</feature>
<evidence type="ECO:0000256" key="1">
    <source>
        <dbReference type="SAM" id="MobiDB-lite"/>
    </source>
</evidence>
<reference evidence="2 3" key="1">
    <citation type="journal article" date="2020" name="Int. J. Syst. Evol. Microbiol.">
        <title>Reclassification of Streptomyces castelarensis and Streptomyces sporoclivatus as later heterotypic synonyms of Streptomyces antimycoticus.</title>
        <authorList>
            <person name="Komaki H."/>
            <person name="Tamura T."/>
        </authorList>
    </citation>
    <scope>NUCLEOTIDE SEQUENCE [LARGE SCALE GENOMIC DNA]</scope>
    <source>
        <strain evidence="2 3">NBRC 13459</strain>
    </source>
</reference>
<evidence type="ECO:0000313" key="2">
    <source>
        <dbReference type="EMBL" id="GDY54277.1"/>
    </source>
</evidence>
<dbReference type="Proteomes" id="UP000301309">
    <property type="component" value="Unassembled WGS sequence"/>
</dbReference>
<name>A0A4D4L6I7_STRVO</name>
<dbReference type="EMBL" id="BJHW01000001">
    <property type="protein sequence ID" value="GDY54277.1"/>
    <property type="molecule type" value="Genomic_DNA"/>
</dbReference>
<feature type="compositionally biased region" description="Low complexity" evidence="1">
    <location>
        <begin position="7"/>
        <end position="38"/>
    </location>
</feature>
<dbReference type="AlphaFoldDB" id="A0A4D4L6I7"/>
<feature type="compositionally biased region" description="Polar residues" evidence="1">
    <location>
        <begin position="76"/>
        <end position="86"/>
    </location>
</feature>
<protein>
    <submittedName>
        <fullName evidence="2">Uncharacterized protein</fullName>
    </submittedName>
</protein>
<evidence type="ECO:0000313" key="3">
    <source>
        <dbReference type="Proteomes" id="UP000301309"/>
    </source>
</evidence>
<feature type="compositionally biased region" description="Low complexity" evidence="1">
    <location>
        <begin position="53"/>
        <end position="69"/>
    </location>
</feature>
<accession>A0A4D4L6I7</accession>
<organism evidence="2 3">
    <name type="scientific">Streptomyces violaceusniger</name>
    <dbReference type="NCBI Taxonomy" id="68280"/>
    <lineage>
        <taxon>Bacteria</taxon>
        <taxon>Bacillati</taxon>
        <taxon>Actinomycetota</taxon>
        <taxon>Actinomycetes</taxon>
        <taxon>Kitasatosporales</taxon>
        <taxon>Streptomycetaceae</taxon>
        <taxon>Streptomyces</taxon>
        <taxon>Streptomyces violaceusniger group</taxon>
    </lineage>
</organism>